<feature type="coiled-coil region" evidence="1">
    <location>
        <begin position="78"/>
        <end position="261"/>
    </location>
</feature>
<comment type="caution">
    <text evidence="2">The sequence shown here is derived from an EMBL/GenBank/DDBJ whole genome shotgun (WGS) entry which is preliminary data.</text>
</comment>
<dbReference type="Proteomes" id="UP001470230">
    <property type="component" value="Unassembled WGS sequence"/>
</dbReference>
<evidence type="ECO:0000313" key="2">
    <source>
        <dbReference type="EMBL" id="KAK8864041.1"/>
    </source>
</evidence>
<sequence length="295" mass="34061">MASKQSLREKTQKLKAVSDDMTEEIAKHKEELSSLQQTISRCDIELSLIRDAFGLRFGTISDAQRNQALEAMANFTEVENLQTVLQREQSQVKWLQGEVNRLQGLVPAKMLEDVDLQNLENKKQQLEEKFEALKKRNAKKEKSIKSAENKIKATLSEIDKLREDLEIKEEESKEANQIFEQAEQLASENAELTEIFINENQQMKEVQDSLSKANNEIQQIQKYIDENGNIIKETAQYQDDLDDLRQKMEKANQPLIDLKNKYESFITGINPLQENMSNQLDEITKLIEKIQGLNC</sequence>
<name>A0ABR2IK57_9EUKA</name>
<organism evidence="2 3">
    <name type="scientific">Tritrichomonas musculus</name>
    <dbReference type="NCBI Taxonomy" id="1915356"/>
    <lineage>
        <taxon>Eukaryota</taxon>
        <taxon>Metamonada</taxon>
        <taxon>Parabasalia</taxon>
        <taxon>Tritrichomonadida</taxon>
        <taxon>Tritrichomonadidae</taxon>
        <taxon>Tritrichomonas</taxon>
    </lineage>
</organism>
<keyword evidence="1" id="KW-0175">Coiled coil</keyword>
<keyword evidence="3" id="KW-1185">Reference proteome</keyword>
<evidence type="ECO:0008006" key="4">
    <source>
        <dbReference type="Google" id="ProtNLM"/>
    </source>
</evidence>
<evidence type="ECO:0000256" key="1">
    <source>
        <dbReference type="SAM" id="Coils"/>
    </source>
</evidence>
<accession>A0ABR2IK57</accession>
<proteinExistence type="predicted"/>
<evidence type="ECO:0000313" key="3">
    <source>
        <dbReference type="Proteomes" id="UP001470230"/>
    </source>
</evidence>
<gene>
    <name evidence="2" type="ORF">M9Y10_011735</name>
</gene>
<protein>
    <recommendedName>
        <fullName evidence="4">Chromosome partition protein Smc</fullName>
    </recommendedName>
</protein>
<feature type="coiled-coil region" evidence="1">
    <location>
        <begin position="4"/>
        <end position="45"/>
    </location>
</feature>
<dbReference type="EMBL" id="JAPFFF010000017">
    <property type="protein sequence ID" value="KAK8864041.1"/>
    <property type="molecule type" value="Genomic_DNA"/>
</dbReference>
<reference evidence="2 3" key="1">
    <citation type="submission" date="2024-04" db="EMBL/GenBank/DDBJ databases">
        <title>Tritrichomonas musculus Genome.</title>
        <authorList>
            <person name="Alves-Ferreira E."/>
            <person name="Grigg M."/>
            <person name="Lorenzi H."/>
            <person name="Galac M."/>
        </authorList>
    </citation>
    <scope>NUCLEOTIDE SEQUENCE [LARGE SCALE GENOMIC DNA]</scope>
    <source>
        <strain evidence="2 3">EAF2021</strain>
    </source>
</reference>